<dbReference type="GO" id="GO:0043565">
    <property type="term" value="F:sequence-specific DNA binding"/>
    <property type="evidence" value="ECO:0007669"/>
    <property type="project" value="InterPro"/>
</dbReference>
<evidence type="ECO:0000256" key="3">
    <source>
        <dbReference type="ARBA" id="ARBA00023163"/>
    </source>
</evidence>
<dbReference type="SMART" id="SM00342">
    <property type="entry name" value="HTH_ARAC"/>
    <property type="match status" value="1"/>
</dbReference>
<name>A0A1H6H3D9_CHRCI</name>
<keyword evidence="1" id="KW-0805">Transcription regulation</keyword>
<dbReference type="PANTHER" id="PTHR43280:SF32">
    <property type="entry name" value="TRANSCRIPTIONAL REGULATORY PROTEIN"/>
    <property type="match status" value="1"/>
</dbReference>
<evidence type="ECO:0000256" key="2">
    <source>
        <dbReference type="ARBA" id="ARBA00023125"/>
    </source>
</evidence>
<dbReference type="SUPFAM" id="SSF46689">
    <property type="entry name" value="Homeodomain-like"/>
    <property type="match status" value="1"/>
</dbReference>
<dbReference type="Pfam" id="PF12833">
    <property type="entry name" value="HTH_18"/>
    <property type="match status" value="1"/>
</dbReference>
<evidence type="ECO:0000259" key="4">
    <source>
        <dbReference type="PROSITE" id="PS01124"/>
    </source>
</evidence>
<dbReference type="InterPro" id="IPR009057">
    <property type="entry name" value="Homeodomain-like_sf"/>
</dbReference>
<dbReference type="GO" id="GO:0003700">
    <property type="term" value="F:DNA-binding transcription factor activity"/>
    <property type="evidence" value="ECO:0007669"/>
    <property type="project" value="InterPro"/>
</dbReference>
<feature type="domain" description="HTH araC/xylS-type" evidence="4">
    <location>
        <begin position="195"/>
        <end position="293"/>
    </location>
</feature>
<dbReference type="STRING" id="680127.SAMN05421593_1178"/>
<dbReference type="EMBL" id="FNWQ01000001">
    <property type="protein sequence ID" value="SEH29782.1"/>
    <property type="molecule type" value="Genomic_DNA"/>
</dbReference>
<protein>
    <submittedName>
        <fullName evidence="5">AraC-type DNA-binding protein</fullName>
    </submittedName>
</protein>
<dbReference type="RefSeq" id="WP_139265697.1">
    <property type="nucleotide sequence ID" value="NZ_FNWQ01000001.1"/>
</dbReference>
<dbReference type="AlphaFoldDB" id="A0A1H6H3D9"/>
<dbReference type="PANTHER" id="PTHR43280">
    <property type="entry name" value="ARAC-FAMILY TRANSCRIPTIONAL REGULATOR"/>
    <property type="match status" value="1"/>
</dbReference>
<keyword evidence="2 5" id="KW-0238">DNA-binding</keyword>
<dbReference type="Proteomes" id="UP000198561">
    <property type="component" value="Unassembled WGS sequence"/>
</dbReference>
<dbReference type="PROSITE" id="PS01124">
    <property type="entry name" value="HTH_ARAC_FAMILY_2"/>
    <property type="match status" value="1"/>
</dbReference>
<accession>A0A1H6H3D9</accession>
<organism evidence="5 6">
    <name type="scientific">Chryseobacterium culicis</name>
    <dbReference type="NCBI Taxonomy" id="680127"/>
    <lineage>
        <taxon>Bacteria</taxon>
        <taxon>Pseudomonadati</taxon>
        <taxon>Bacteroidota</taxon>
        <taxon>Flavobacteriia</taxon>
        <taxon>Flavobacteriales</taxon>
        <taxon>Weeksellaceae</taxon>
        <taxon>Chryseobacterium group</taxon>
        <taxon>Chryseobacterium</taxon>
    </lineage>
</organism>
<reference evidence="5 6" key="1">
    <citation type="submission" date="2016-10" db="EMBL/GenBank/DDBJ databases">
        <authorList>
            <person name="de Groot N.N."/>
        </authorList>
    </citation>
    <scope>NUCLEOTIDE SEQUENCE [LARGE SCALE GENOMIC DNA]</scope>
    <source>
        <strain evidence="5 6">DSM 23031</strain>
    </source>
</reference>
<evidence type="ECO:0000313" key="5">
    <source>
        <dbReference type="EMBL" id="SEH29782.1"/>
    </source>
</evidence>
<dbReference type="OrthoDB" id="1007667at2"/>
<gene>
    <name evidence="5" type="ORF">SAMN05421593_1178</name>
</gene>
<keyword evidence="3" id="KW-0804">Transcription</keyword>
<evidence type="ECO:0000313" key="6">
    <source>
        <dbReference type="Proteomes" id="UP000198561"/>
    </source>
</evidence>
<dbReference type="Gene3D" id="1.10.10.60">
    <property type="entry name" value="Homeodomain-like"/>
    <property type="match status" value="1"/>
</dbReference>
<sequence>MTSLISPVTLNEFKKKTEKKLLIEDFFAISCTKNNFYFECDRCYRADYLCIIVVNEGYLRILVNNIENILYEGDVLATKLSEVFIVREISDNYKARCIYYSFDYASNAGFGFRSYITRSLSKKIPEIISRQSNLCDKLNSHIDALEKINSIENQYYYSIEIIRHYFSLIIYEIGNFLKQEKFDLAVNSREVEITNLFFKLVRENAIQQHNVQYYADRIFISRKYLSRIVKKTVDKSPRDIINNILVTEAEHLLKNTYANINEITTCLNFTSQAVFYKFFKKNTGMTPSQYRNTY</sequence>
<proteinExistence type="predicted"/>
<dbReference type="InterPro" id="IPR018060">
    <property type="entry name" value="HTH_AraC"/>
</dbReference>
<evidence type="ECO:0000256" key="1">
    <source>
        <dbReference type="ARBA" id="ARBA00023015"/>
    </source>
</evidence>